<proteinExistence type="predicted"/>
<sequence>MDVDTLIEFLKMKGKFMPAEDGFTVDITKVCKH</sequence>
<reference evidence="1 2" key="1">
    <citation type="submission" date="2010-03" db="EMBL/GenBank/DDBJ databases">
        <title>The genome sequence of Bacteriodes xylanisolvens XB1A.</title>
        <authorList>
            <consortium name="metaHIT consortium -- http://www.metahit.eu/"/>
            <person name="Pajon A."/>
            <person name="Turner K."/>
            <person name="Parkhill J."/>
            <person name="Bernalier A."/>
        </authorList>
    </citation>
    <scope>NUCLEOTIDE SEQUENCE [LARGE SCALE GENOMIC DNA]</scope>
    <source>
        <strain evidence="1 2">XB1A</strain>
    </source>
</reference>
<reference evidence="1 2" key="2">
    <citation type="submission" date="2010-03" db="EMBL/GenBank/DDBJ databases">
        <authorList>
            <person name="Pajon A."/>
        </authorList>
    </citation>
    <scope>NUCLEOTIDE SEQUENCE [LARGE SCALE GENOMIC DNA]</scope>
    <source>
        <strain evidence="1 2">XB1A</strain>
    </source>
</reference>
<organism evidence="1 2">
    <name type="scientific">Bacteroides xylanisolvens XB1A</name>
    <dbReference type="NCBI Taxonomy" id="657309"/>
    <lineage>
        <taxon>Bacteria</taxon>
        <taxon>Pseudomonadati</taxon>
        <taxon>Bacteroidota</taxon>
        <taxon>Bacteroidia</taxon>
        <taxon>Bacteroidales</taxon>
        <taxon>Bacteroidaceae</taxon>
        <taxon>Bacteroides</taxon>
    </lineage>
</organism>
<name>D6D7C2_9BACE</name>
<dbReference type="AlphaFoldDB" id="D6D7C2"/>
<dbReference type="EMBL" id="FP929033">
    <property type="protein sequence ID" value="CBK65917.1"/>
    <property type="molecule type" value="Genomic_DNA"/>
</dbReference>
<dbReference type="KEGG" id="bxy:BXY_07190"/>
<gene>
    <name evidence="1" type="ORF">BXY_07190</name>
</gene>
<dbReference type="Proteomes" id="UP000008795">
    <property type="component" value="Chromosome"/>
</dbReference>
<dbReference type="HOGENOM" id="CLU_3380680_0_0_10"/>
<dbReference type="InterPro" id="IPR019620">
    <property type="entry name" value="Metal-bd_prot_put"/>
</dbReference>
<dbReference type="Pfam" id="PF10678">
    <property type="entry name" value="DUF2492"/>
    <property type="match status" value="1"/>
</dbReference>
<accession>D6D7C2</accession>
<evidence type="ECO:0000313" key="2">
    <source>
        <dbReference type="Proteomes" id="UP000008795"/>
    </source>
</evidence>
<evidence type="ECO:0000313" key="1">
    <source>
        <dbReference type="EMBL" id="CBK65917.1"/>
    </source>
</evidence>
<protein>
    <submittedName>
        <fullName evidence="1">Uncharacterized protein</fullName>
    </submittedName>
</protein>